<dbReference type="Gene3D" id="2.10.25.10">
    <property type="entry name" value="Laminin"/>
    <property type="match status" value="16"/>
</dbReference>
<dbReference type="InterPro" id="IPR002919">
    <property type="entry name" value="TIL_dom"/>
</dbReference>
<gene>
    <name evidence="5" type="ORF">HW555_012379</name>
</gene>
<feature type="domain" description="TIL" evidence="4">
    <location>
        <begin position="393"/>
        <end position="453"/>
    </location>
</feature>
<feature type="domain" description="TIL" evidence="4">
    <location>
        <begin position="458"/>
        <end position="518"/>
    </location>
</feature>
<dbReference type="PANTHER" id="PTHR23259:SF70">
    <property type="entry name" value="ACCESSORY GLAND PROTEIN ACP62F-RELATED"/>
    <property type="match status" value="1"/>
</dbReference>
<feature type="domain" description="TIL" evidence="4">
    <location>
        <begin position="97"/>
        <end position="157"/>
    </location>
</feature>
<dbReference type="FunFam" id="2.10.25.10:FF:000674">
    <property type="entry name" value="Mucin-2"/>
    <property type="match status" value="1"/>
</dbReference>
<feature type="chain" id="PRO_5032947203" description="TIL domain-containing protein" evidence="3">
    <location>
        <begin position="20"/>
        <end position="1111"/>
    </location>
</feature>
<protein>
    <recommendedName>
        <fullName evidence="4">TIL domain-containing protein</fullName>
    </recommendedName>
</protein>
<dbReference type="Pfam" id="PF01826">
    <property type="entry name" value="TIL"/>
    <property type="match status" value="7"/>
</dbReference>
<dbReference type="InterPro" id="IPR036084">
    <property type="entry name" value="Ser_inhib-like_sf"/>
</dbReference>
<dbReference type="SUPFAM" id="SSF57567">
    <property type="entry name" value="Serine protease inhibitors"/>
    <property type="match status" value="6"/>
</dbReference>
<evidence type="ECO:0000256" key="1">
    <source>
        <dbReference type="ARBA" id="ARBA00022690"/>
    </source>
</evidence>
<dbReference type="Proteomes" id="UP000648187">
    <property type="component" value="Unassembled WGS sequence"/>
</dbReference>
<dbReference type="AlphaFoldDB" id="A0A835KXZ2"/>
<keyword evidence="3" id="KW-0732">Signal</keyword>
<evidence type="ECO:0000313" key="6">
    <source>
        <dbReference type="Proteomes" id="UP000648187"/>
    </source>
</evidence>
<feature type="domain" description="TIL" evidence="4">
    <location>
        <begin position="195"/>
        <end position="255"/>
    </location>
</feature>
<reference evidence="5" key="1">
    <citation type="submission" date="2020-08" db="EMBL/GenBank/DDBJ databases">
        <title>Spodoptera exigua strain:BAW_Kor-Di-RS1 Genome sequencing and assembly.</title>
        <authorList>
            <person name="Kim J."/>
            <person name="Nam H.Y."/>
            <person name="Kwon M."/>
            <person name="Choi J.H."/>
            <person name="Cho S.R."/>
            <person name="Kim G.-H."/>
        </authorList>
    </citation>
    <scope>NUCLEOTIDE SEQUENCE</scope>
    <source>
        <strain evidence="5">BAW_Kor-Di-RS1</strain>
        <tissue evidence="5">Whole-body</tissue>
    </source>
</reference>
<dbReference type="GO" id="GO:0030414">
    <property type="term" value="F:peptidase inhibitor activity"/>
    <property type="evidence" value="ECO:0007669"/>
    <property type="project" value="UniProtKB-KW"/>
</dbReference>
<dbReference type="EMBL" id="JACKWZ010000446">
    <property type="protein sequence ID" value="KAF9407676.1"/>
    <property type="molecule type" value="Genomic_DNA"/>
</dbReference>
<evidence type="ECO:0000256" key="2">
    <source>
        <dbReference type="ARBA" id="ARBA00023157"/>
    </source>
</evidence>
<evidence type="ECO:0000313" key="5">
    <source>
        <dbReference type="EMBL" id="KAF9407676.1"/>
    </source>
</evidence>
<dbReference type="CDD" id="cd19941">
    <property type="entry name" value="TIL"/>
    <property type="match status" value="6"/>
</dbReference>
<dbReference type="InterPro" id="IPR051368">
    <property type="entry name" value="SerProtInhib-TIL_Domain"/>
</dbReference>
<evidence type="ECO:0000259" key="4">
    <source>
        <dbReference type="Pfam" id="PF01826"/>
    </source>
</evidence>
<feature type="domain" description="TIL" evidence="4">
    <location>
        <begin position="785"/>
        <end position="845"/>
    </location>
</feature>
<keyword evidence="1" id="KW-0646">Protease inhibitor</keyword>
<name>A0A835KXZ2_SPOEX</name>
<comment type="caution">
    <text evidence="5">The sequence shown here is derived from an EMBL/GenBank/DDBJ whole genome shotgun (WGS) entry which is preliminary data.</text>
</comment>
<feature type="signal peptide" evidence="3">
    <location>
        <begin position="1"/>
        <end position="19"/>
    </location>
</feature>
<organism evidence="5 6">
    <name type="scientific">Spodoptera exigua</name>
    <name type="common">Beet armyworm</name>
    <name type="synonym">Noctua fulgens</name>
    <dbReference type="NCBI Taxonomy" id="7107"/>
    <lineage>
        <taxon>Eukaryota</taxon>
        <taxon>Metazoa</taxon>
        <taxon>Ecdysozoa</taxon>
        <taxon>Arthropoda</taxon>
        <taxon>Hexapoda</taxon>
        <taxon>Insecta</taxon>
        <taxon>Pterygota</taxon>
        <taxon>Neoptera</taxon>
        <taxon>Endopterygota</taxon>
        <taxon>Lepidoptera</taxon>
        <taxon>Glossata</taxon>
        <taxon>Ditrysia</taxon>
        <taxon>Noctuoidea</taxon>
        <taxon>Noctuidae</taxon>
        <taxon>Amphipyrinae</taxon>
        <taxon>Spodoptera</taxon>
    </lineage>
</organism>
<dbReference type="PANTHER" id="PTHR23259">
    <property type="entry name" value="RIDDLE"/>
    <property type="match status" value="1"/>
</dbReference>
<feature type="domain" description="TIL" evidence="4">
    <location>
        <begin position="720"/>
        <end position="780"/>
    </location>
</feature>
<accession>A0A835KXZ2</accession>
<keyword evidence="2" id="KW-1015">Disulfide bond</keyword>
<keyword evidence="6" id="KW-1185">Reference proteome</keyword>
<sequence>MTRIISVFLFLVFVTALSASIGDDNEQVDLKCPEDEVEDYCPSKCYNDKCPNKENYNQVCNTEGCGPPRCKCRFNMKRAANGTCIDTASCPPFTCDRPNEEYVACPPYCPKDDCDEASSEGLCSVNGLLLVAECEPACRCIKGYWRKNGVCVPFSECPELDTTVSTTDVSTESTSAPLLTNNIIKKVKCRKIKKCPKNEEFSICPQSIKRAQYCSEKGQSSRQLAVDDESCKRGCVCKKGYLRADNGTCVDEEECPTTCGPNEIQDNCPANCESNYCPTSKNSDNSLCTTPDVCPPPVCKCRFNYRRAINGTCIPTKSCPPFDCSSKPNEEFVSCPPLCPTDDCSQASPTGKCPALFGNIGIVLTCNPKCRCINGYWRLNGTCVPYGQCPGVCPKNERYSECIQGECRALNCTQIGQSIQCPRIRPEFCKKGCVCDEGYLRNKNGTCVKEEQCEAPVCPANEIWSTCAQATCRAENCTQRGKPIACPRVRPEFCIKKCICDNNFLRNDKGVCVPQDQCPPPTCSENEQLENCSQSCTSDNCPYSEDQMKNELCSKSDTCIPRCKCKFNYRRAKNGTCIPIESCPPFDCSSRPNEKYNPCPPLCPSDDCGQPRLKGRCPYKIGIRLKCNPKCECLDGYGRVNGTCVPFEECPDLCAENEEYSPCTQRTCRPENCSDRNSTMENCSSLDDEFCERGCVCKENFYRNDDGNCVPSEECEAPSCPTNEEFVPCVQGVCRAMNCWEKSENVSCPEIPEDECDSGCVCKENYLRAENGTCVPEDTCQAVTCPPNEEFSSCSQAVCRAFDCKERGQPIPCPMILEGSCIKECICKYGYLRDENGDCIPEETCPPPTCVENEVLQNCSEYCTSDNCPYSADQEEECYPSFPPGSCVPECKCRFNYRRSDNGTCIPTRSCPPFDCSDRPNEEYHPCPPICPSDACGKPRLTGHCPFNIKTVLNCQPKCQCKDGYGRVNGTCVPFEECPDLCPTNEEYSPCTQRMCRPQTCSNRNSTIANCSNCDDTECQRGCVCKENFYRNDDGAYSSLCTGPNEHYTKELQTCPPNICKSLVAKYKCNSTEPAKPGCLCDSGYFRLNFTSPCIPKCECPEMANSPDCLK</sequence>
<feature type="domain" description="TIL" evidence="4">
    <location>
        <begin position="654"/>
        <end position="715"/>
    </location>
</feature>
<proteinExistence type="predicted"/>
<evidence type="ECO:0000256" key="3">
    <source>
        <dbReference type="SAM" id="SignalP"/>
    </source>
</evidence>